<dbReference type="EMBL" id="CM035409">
    <property type="protein sequence ID" value="KAH7438481.1"/>
    <property type="molecule type" value="Genomic_DNA"/>
</dbReference>
<accession>A0A8T2UT33</accession>
<proteinExistence type="predicted"/>
<reference evidence="2" key="1">
    <citation type="submission" date="2021-08" db="EMBL/GenBank/DDBJ databases">
        <title>WGS assembly of Ceratopteris richardii.</title>
        <authorList>
            <person name="Marchant D.B."/>
            <person name="Chen G."/>
            <person name="Jenkins J."/>
            <person name="Shu S."/>
            <person name="Leebens-Mack J."/>
            <person name="Grimwood J."/>
            <person name="Schmutz J."/>
            <person name="Soltis P."/>
            <person name="Soltis D."/>
            <person name="Chen Z.-H."/>
        </authorList>
    </citation>
    <scope>NUCLEOTIDE SEQUENCE</scope>
    <source>
        <strain evidence="2">Whitten #5841</strain>
        <tissue evidence="2">Leaf</tissue>
    </source>
</reference>
<name>A0A8T2UT33_CERRI</name>
<dbReference type="OrthoDB" id="2012659at2759"/>
<evidence type="ECO:0000256" key="1">
    <source>
        <dbReference type="PROSITE-ProRule" id="PRU00339"/>
    </source>
</evidence>
<keyword evidence="1" id="KW-0802">TPR repeat</keyword>
<evidence type="ECO:0000313" key="3">
    <source>
        <dbReference type="Proteomes" id="UP000825935"/>
    </source>
</evidence>
<sequence length="404" mass="45100">MEAHAFAIRLPTQGRHLCSSGEGRLSFPRASPCHLRGFSRVIACHGIVKEPSKGARSLSLPSWPWGRHGSVSCDASTFAWDFSTTGNASLLLRWLTLALYRALLIGGFGLGVLRPTSAYAAAAQASESVVSEPISVAKKTVHETQGTKEVDGKQLDSGLGKEFWKGMELPRGSAELVLKKVLDKDPTDISALECLAKTLIEDDDVSRSLLVIDKLQGLQPDEMEWKYLKAEAYDLDGKANLAKPIFQDILKVDPFSSRALKGLVLAMDQLDEGDAALKLIEDTWNKAKQEKNHEEARNFGILLGQVHTLKGRMEEALQHYQKMIEEDATDFRLYLCQGIIYSVLGELDTAEKMFETFEKLCPIDLPERKFFENLRSRAKKEGQKIFEFQQGGKAKTERNLWKKN</sequence>
<dbReference type="SUPFAM" id="SSF48452">
    <property type="entry name" value="TPR-like"/>
    <property type="match status" value="1"/>
</dbReference>
<dbReference type="PANTHER" id="PTHR36350:SF3">
    <property type="entry name" value="TRANSMEMBRANE PROTEIN"/>
    <property type="match status" value="1"/>
</dbReference>
<dbReference type="OMA" id="VACECDG"/>
<feature type="repeat" description="TPR" evidence="1">
    <location>
        <begin position="297"/>
        <end position="330"/>
    </location>
</feature>
<dbReference type="PROSITE" id="PS50005">
    <property type="entry name" value="TPR"/>
    <property type="match status" value="1"/>
</dbReference>
<gene>
    <name evidence="2" type="ORF">KP509_04G016800</name>
</gene>
<dbReference type="Proteomes" id="UP000825935">
    <property type="component" value="Chromosome 4"/>
</dbReference>
<protein>
    <recommendedName>
        <fullName evidence="4">Protein SLOW GREEN 1, chloroplastic</fullName>
    </recommendedName>
</protein>
<dbReference type="InterPro" id="IPR019734">
    <property type="entry name" value="TPR_rpt"/>
</dbReference>
<dbReference type="InterPro" id="IPR011990">
    <property type="entry name" value="TPR-like_helical_dom_sf"/>
</dbReference>
<keyword evidence="3" id="KW-1185">Reference proteome</keyword>
<evidence type="ECO:0000313" key="2">
    <source>
        <dbReference type="EMBL" id="KAH7438482.1"/>
    </source>
</evidence>
<organism evidence="2 3">
    <name type="scientific">Ceratopteris richardii</name>
    <name type="common">Triangle waterfern</name>
    <dbReference type="NCBI Taxonomy" id="49495"/>
    <lineage>
        <taxon>Eukaryota</taxon>
        <taxon>Viridiplantae</taxon>
        <taxon>Streptophyta</taxon>
        <taxon>Embryophyta</taxon>
        <taxon>Tracheophyta</taxon>
        <taxon>Polypodiopsida</taxon>
        <taxon>Polypodiidae</taxon>
        <taxon>Polypodiales</taxon>
        <taxon>Pteridineae</taxon>
        <taxon>Pteridaceae</taxon>
        <taxon>Parkerioideae</taxon>
        <taxon>Ceratopteris</taxon>
    </lineage>
</organism>
<dbReference type="EMBL" id="CM035409">
    <property type="protein sequence ID" value="KAH7438482.1"/>
    <property type="molecule type" value="Genomic_DNA"/>
</dbReference>
<dbReference type="PANTHER" id="PTHR36350">
    <property type="entry name" value="TRANSMEMBRANE PROTEIN"/>
    <property type="match status" value="1"/>
</dbReference>
<evidence type="ECO:0008006" key="4">
    <source>
        <dbReference type="Google" id="ProtNLM"/>
    </source>
</evidence>
<dbReference type="AlphaFoldDB" id="A0A8T2UT33"/>
<comment type="caution">
    <text evidence="2">The sequence shown here is derived from an EMBL/GenBank/DDBJ whole genome shotgun (WGS) entry which is preliminary data.</text>
</comment>
<dbReference type="Gene3D" id="1.25.40.10">
    <property type="entry name" value="Tetratricopeptide repeat domain"/>
    <property type="match status" value="1"/>
</dbReference>